<dbReference type="KEGG" id="mae:Maeo_1280"/>
<dbReference type="Proteomes" id="UP000001106">
    <property type="component" value="Chromosome"/>
</dbReference>
<name>A6UWI4_META3</name>
<evidence type="ECO:0000313" key="2">
    <source>
        <dbReference type="Proteomes" id="UP000001106"/>
    </source>
</evidence>
<dbReference type="HOGENOM" id="CLU_131306_1_1_2"/>
<keyword evidence="2" id="KW-1185">Reference proteome</keyword>
<organism evidence="1 2">
    <name type="scientific">Methanococcus aeolicus (strain ATCC BAA-1280 / DSM 17508 / OCM 812 / Nankai-3)</name>
    <dbReference type="NCBI Taxonomy" id="419665"/>
    <lineage>
        <taxon>Archaea</taxon>
        <taxon>Methanobacteriati</taxon>
        <taxon>Methanobacteriota</taxon>
        <taxon>Methanomada group</taxon>
        <taxon>Methanococci</taxon>
        <taxon>Methanococcales</taxon>
        <taxon>Methanococcaceae</taxon>
        <taxon>Methanococcus</taxon>
    </lineage>
</organism>
<dbReference type="GeneID" id="5327468"/>
<sequence length="161" mass="18502">MNIKLNNITISSIAHITEDEDKVLSSMAYFIPPEIDDDDINISTIDTEGCFGNPIRIHEIVLTKKPAKKTFKRIMDLLKRDERNVNKLKNDISTRIEKGKIYLRFDKQLACVGKCKLVDGDDVVRIVLGFNVYATKEKEEAVKETILNELDNWDFSVIEKK</sequence>
<dbReference type="InterPro" id="IPR022803">
    <property type="entry name" value="Ribosomal_uL5_dom_sf"/>
</dbReference>
<dbReference type="STRING" id="419665.Maeo_1280"/>
<accession>A6UWI4</accession>
<gene>
    <name evidence="1" type="ordered locus">Maeo_1280</name>
</gene>
<dbReference type="PANTHER" id="PTHR38816">
    <property type="entry name" value="EXOSOME SUBUNIT, DUF54 FAMILY-RELATED"/>
    <property type="match status" value="1"/>
</dbReference>
<dbReference type="Gene3D" id="3.30.1440.10">
    <property type="match status" value="1"/>
</dbReference>
<dbReference type="EMBL" id="CP000743">
    <property type="protein sequence ID" value="ABR56856.1"/>
    <property type="molecule type" value="Genomic_DNA"/>
</dbReference>
<evidence type="ECO:0000313" key="1">
    <source>
        <dbReference type="EMBL" id="ABR56856.1"/>
    </source>
</evidence>
<dbReference type="eggNOG" id="arCOG01042">
    <property type="taxonomic scope" value="Archaea"/>
</dbReference>
<dbReference type="OrthoDB" id="10874at2157"/>
<dbReference type="RefSeq" id="WP_011973988.1">
    <property type="nucleotide sequence ID" value="NC_009635.1"/>
</dbReference>
<protein>
    <recommendedName>
        <fullName evidence="3">Exosome subunit</fullName>
    </recommendedName>
</protein>
<dbReference type="InterPro" id="IPR002739">
    <property type="entry name" value="PAB1135-like"/>
</dbReference>
<proteinExistence type="predicted"/>
<evidence type="ECO:0008006" key="3">
    <source>
        <dbReference type="Google" id="ProtNLM"/>
    </source>
</evidence>
<dbReference type="SUPFAM" id="SSF55282">
    <property type="entry name" value="RL5-like"/>
    <property type="match status" value="1"/>
</dbReference>
<dbReference type="Pfam" id="PF01877">
    <property type="entry name" value="RNA_binding"/>
    <property type="match status" value="1"/>
</dbReference>
<dbReference type="PANTHER" id="PTHR38816:SF1">
    <property type="entry name" value="EXOSOME SUBUNIT"/>
    <property type="match status" value="1"/>
</dbReference>
<reference evidence="1" key="1">
    <citation type="submission" date="2007-06" db="EMBL/GenBank/DDBJ databases">
        <title>Complete sequence of Methanococcus aeolicus Nankai-3.</title>
        <authorList>
            <consortium name="US DOE Joint Genome Institute"/>
            <person name="Copeland A."/>
            <person name="Lucas S."/>
            <person name="Lapidus A."/>
            <person name="Barry K."/>
            <person name="Glavina del Rio T."/>
            <person name="Dalin E."/>
            <person name="Tice H."/>
            <person name="Pitluck S."/>
            <person name="Chain P."/>
            <person name="Malfatti S."/>
            <person name="Shin M."/>
            <person name="Vergez L."/>
            <person name="Schmutz J."/>
            <person name="Larimer F."/>
            <person name="Land M."/>
            <person name="Hauser L."/>
            <person name="Kyrpides N."/>
            <person name="Lykidis A."/>
            <person name="Sieprawska-Lupa M."/>
            <person name="Whitman W.B."/>
            <person name="Richardson P."/>
        </authorList>
    </citation>
    <scope>NUCLEOTIDE SEQUENCE [LARGE SCALE GENOMIC DNA]</scope>
    <source>
        <strain evidence="1">Nankai-3</strain>
    </source>
</reference>
<dbReference type="AlphaFoldDB" id="A6UWI4"/>